<gene>
    <name evidence="9" type="ORF">QQA45_02855</name>
</gene>
<dbReference type="RefSeq" id="WP_285152784.1">
    <property type="nucleotide sequence ID" value="NZ_JASSPP010000003.1"/>
</dbReference>
<evidence type="ECO:0000256" key="1">
    <source>
        <dbReference type="ARBA" id="ARBA00004141"/>
    </source>
</evidence>
<dbReference type="EMBL" id="JASSPP010000003">
    <property type="protein sequence ID" value="MDK9580454.1"/>
    <property type="molecule type" value="Genomic_DNA"/>
</dbReference>
<feature type="transmembrane region" description="Helical" evidence="7">
    <location>
        <begin position="239"/>
        <end position="260"/>
    </location>
</feature>
<keyword evidence="4 7" id="KW-0812">Transmembrane</keyword>
<feature type="domain" description="Bacterial sugar transferase" evidence="8">
    <location>
        <begin position="234"/>
        <end position="416"/>
    </location>
</feature>
<evidence type="ECO:0000313" key="9">
    <source>
        <dbReference type="EMBL" id="MDK9580454.1"/>
    </source>
</evidence>
<name>A0ABT7HIV5_9FUSO</name>
<dbReference type="PANTHER" id="PTHR30576">
    <property type="entry name" value="COLANIC BIOSYNTHESIS UDP-GLUCOSE LIPID CARRIER TRANSFERASE"/>
    <property type="match status" value="1"/>
</dbReference>
<keyword evidence="5 7" id="KW-1133">Transmembrane helix</keyword>
<evidence type="ECO:0000256" key="5">
    <source>
        <dbReference type="ARBA" id="ARBA00022989"/>
    </source>
</evidence>
<dbReference type="InterPro" id="IPR017475">
    <property type="entry name" value="EPS_sugar_tfrase"/>
</dbReference>
<dbReference type="PANTHER" id="PTHR30576:SF0">
    <property type="entry name" value="UNDECAPRENYL-PHOSPHATE N-ACETYLGALACTOSAMINYL 1-PHOSPHATE TRANSFERASE-RELATED"/>
    <property type="match status" value="1"/>
</dbReference>
<feature type="transmembrane region" description="Helical" evidence="7">
    <location>
        <begin position="92"/>
        <end position="111"/>
    </location>
</feature>
<organism evidence="9 10">
    <name type="scientific">Sneathia sanguinegens</name>
    <dbReference type="NCBI Taxonomy" id="40543"/>
    <lineage>
        <taxon>Bacteria</taxon>
        <taxon>Fusobacteriati</taxon>
        <taxon>Fusobacteriota</taxon>
        <taxon>Fusobacteriia</taxon>
        <taxon>Fusobacteriales</taxon>
        <taxon>Leptotrichiaceae</taxon>
        <taxon>Sneathia</taxon>
    </lineage>
</organism>
<evidence type="ECO:0000256" key="2">
    <source>
        <dbReference type="ARBA" id="ARBA00006464"/>
    </source>
</evidence>
<keyword evidence="10" id="KW-1185">Reference proteome</keyword>
<evidence type="ECO:0000256" key="7">
    <source>
        <dbReference type="SAM" id="Phobius"/>
    </source>
</evidence>
<dbReference type="NCBIfam" id="TIGR03025">
    <property type="entry name" value="EPS_sugtrans"/>
    <property type="match status" value="1"/>
</dbReference>
<proteinExistence type="inferred from homology"/>
<feature type="transmembrane region" description="Helical" evidence="7">
    <location>
        <begin position="66"/>
        <end position="86"/>
    </location>
</feature>
<dbReference type="Pfam" id="PF02397">
    <property type="entry name" value="Bac_transf"/>
    <property type="match status" value="1"/>
</dbReference>
<evidence type="ECO:0000256" key="6">
    <source>
        <dbReference type="ARBA" id="ARBA00023136"/>
    </source>
</evidence>
<evidence type="ECO:0000313" key="10">
    <source>
        <dbReference type="Proteomes" id="UP001225134"/>
    </source>
</evidence>
<keyword evidence="6 7" id="KW-0472">Membrane</keyword>
<feature type="transmembrane region" description="Helical" evidence="7">
    <location>
        <begin position="12"/>
        <end position="29"/>
    </location>
</feature>
<reference evidence="9 10" key="1">
    <citation type="submission" date="2023-06" db="EMBL/GenBank/DDBJ databases">
        <title>Antibody response to the Sneathia vaginalis cytopathogenic toxin A during pregnancy.</title>
        <authorList>
            <person name="Mccoy Z.T."/>
            <person name="Serrano M.G."/>
            <person name="Spaine K."/>
            <person name="Edwards D.J."/>
            <person name="Buck G.A."/>
            <person name="Jefferson K."/>
        </authorList>
    </citation>
    <scope>NUCLEOTIDE SEQUENCE [LARGE SCALE GENOMIC DNA]</scope>
    <source>
        <strain evidence="9 10">CCUG 42621</strain>
    </source>
</reference>
<comment type="subcellular location">
    <subcellularLocation>
        <location evidence="1">Membrane</location>
        <topology evidence="1">Multi-pass membrane protein</topology>
    </subcellularLocation>
</comment>
<dbReference type="InterPro" id="IPR003362">
    <property type="entry name" value="Bact_transf"/>
</dbReference>
<protein>
    <submittedName>
        <fullName evidence="9">Exopolysaccharide biosynthesis polyprenyl glycosylphosphotransferase</fullName>
    </submittedName>
</protein>
<evidence type="ECO:0000259" key="8">
    <source>
        <dbReference type="Pfam" id="PF02397"/>
    </source>
</evidence>
<accession>A0ABT7HIV5</accession>
<keyword evidence="3" id="KW-0808">Transferase</keyword>
<dbReference type="Proteomes" id="UP001225134">
    <property type="component" value="Unassembled WGS sequence"/>
</dbReference>
<evidence type="ECO:0000256" key="4">
    <source>
        <dbReference type="ARBA" id="ARBA00022692"/>
    </source>
</evidence>
<sequence length="421" mass="49856">MKKIINRNSYRLLFITLNILVIILAQFLINKPINLDILLYIVICFPLYYILNIFNFEYRIYDLKQIVICMLANFFLMLLFDLTVFYQVMEGIIFFFVIMFYQIVIKFLMIVNLNRKDRVILIGTNEYKDEIINEMKNTKLYKIILDTNDKDKLIEAIKQNQETMIIDFDSGFLDDPVMSDIFLKCKISGVKIYTDITFYEIVLKKLAIKRLHKKYFVVESGFSSYQDTIKKNIKRIFDICFAIIILIPAIPLMLISAIIIKLESRGPIIYAQERIGENNKAFKIYKFRSMRTDSEKDGPKWAKENDNRVTKFGKIMRKTRIDELPQLYNVIRGQMSFVGPRPERQFFINTLEKEIPYYNLRHIVKPGLTGWAQVKYPYGASVEDAYRKLQYDLYYIKNYSLTLDILIILDTVKIVIFGKGR</sequence>
<comment type="caution">
    <text evidence="9">The sequence shown here is derived from an EMBL/GenBank/DDBJ whole genome shotgun (WGS) entry which is preliminary data.</text>
</comment>
<comment type="similarity">
    <text evidence="2">Belongs to the bacterial sugar transferase family.</text>
</comment>
<evidence type="ECO:0000256" key="3">
    <source>
        <dbReference type="ARBA" id="ARBA00022679"/>
    </source>
</evidence>
<feature type="transmembrane region" description="Helical" evidence="7">
    <location>
        <begin position="35"/>
        <end position="54"/>
    </location>
</feature>